<sequence length="213" mass="24662">MAFKKKESRTLNVKDVVAFRQSLPLVSLLPWQSFEGTDNLLRLANSEGESEGYMEMLSIEGKDLDFVYGKGTDGASRIIQDYHTLLNTYVNDFDIVITRMAASTTKQQRSWINTRDRILQDLQTVHNDKARERLQKRYLGVQKILRQLEIVEDVVVHQAYTVFIYGETMAETRERRELFTRLGNQAVKTGKMSLKQKKDILAMLQDPTQQLNK</sequence>
<evidence type="ECO:0000313" key="1">
    <source>
        <dbReference type="EMBL" id="GAK31058.1"/>
    </source>
</evidence>
<accession>A0A069CUY9</accession>
<reference evidence="2" key="1">
    <citation type="journal article" date="2014" name="Genome Announc.">
        <title>Draft genome sequence of Weissella oryzae SG25T, isolated from fermented rice grains.</title>
        <authorList>
            <person name="Tanizawa Y."/>
            <person name="Fujisawa T."/>
            <person name="Mochizuki T."/>
            <person name="Kaminuma E."/>
            <person name="Suzuki Y."/>
            <person name="Nakamura Y."/>
            <person name="Tohno M."/>
        </authorList>
    </citation>
    <scope>NUCLEOTIDE SEQUENCE [LARGE SCALE GENOMIC DNA]</scope>
    <source>
        <strain evidence="2">DSM 25784 / JCM 18191 / LMG 30913 / SG25</strain>
    </source>
</reference>
<dbReference type="Proteomes" id="UP000030643">
    <property type="component" value="Unassembled WGS sequence"/>
</dbReference>
<dbReference type="AlphaFoldDB" id="A0A069CUY9"/>
<proteinExistence type="predicted"/>
<name>A0A069CUY9_WEIOS</name>
<protein>
    <submittedName>
        <fullName evidence="1">Uncharacterized protein</fullName>
    </submittedName>
</protein>
<evidence type="ECO:0000313" key="2">
    <source>
        <dbReference type="Proteomes" id="UP000030643"/>
    </source>
</evidence>
<keyword evidence="2" id="KW-1185">Reference proteome</keyword>
<gene>
    <name evidence="1" type="ORF">WOSG25_070350</name>
</gene>
<dbReference type="OrthoDB" id="2145749at2"/>
<dbReference type="RefSeq" id="WP_027699093.1">
    <property type="nucleotide sequence ID" value="NZ_DF820490.1"/>
</dbReference>
<organism evidence="1 2">
    <name type="scientific">Weissella oryzae (strain DSM 25784 / JCM 18191 / LMG 30913 / SG25)</name>
    <dbReference type="NCBI Taxonomy" id="1329250"/>
    <lineage>
        <taxon>Bacteria</taxon>
        <taxon>Bacillati</taxon>
        <taxon>Bacillota</taxon>
        <taxon>Bacilli</taxon>
        <taxon>Lactobacillales</taxon>
        <taxon>Lactobacillaceae</taxon>
        <taxon>Weissella</taxon>
    </lineage>
</organism>
<dbReference type="EMBL" id="DF820490">
    <property type="protein sequence ID" value="GAK31058.1"/>
    <property type="molecule type" value="Genomic_DNA"/>
</dbReference>